<organism evidence="1 2">
    <name type="scientific">Fasciola hepatica</name>
    <name type="common">Liver fluke</name>
    <dbReference type="NCBI Taxonomy" id="6192"/>
    <lineage>
        <taxon>Eukaryota</taxon>
        <taxon>Metazoa</taxon>
        <taxon>Spiralia</taxon>
        <taxon>Lophotrochozoa</taxon>
        <taxon>Platyhelminthes</taxon>
        <taxon>Trematoda</taxon>
        <taxon>Digenea</taxon>
        <taxon>Plagiorchiida</taxon>
        <taxon>Echinostomata</taxon>
        <taxon>Echinostomatoidea</taxon>
        <taxon>Fasciolidae</taxon>
        <taxon>Fasciola</taxon>
    </lineage>
</organism>
<accession>A0A4E0S3A0</accession>
<keyword evidence="2" id="KW-1185">Reference proteome</keyword>
<name>A0A4E0S3A0_FASHE</name>
<dbReference type="EMBL" id="JXXN02000128">
    <property type="protein sequence ID" value="THD28522.1"/>
    <property type="molecule type" value="Genomic_DNA"/>
</dbReference>
<evidence type="ECO:0000313" key="1">
    <source>
        <dbReference type="EMBL" id="THD28522.1"/>
    </source>
</evidence>
<gene>
    <name evidence="1" type="ORF">D915_000643</name>
</gene>
<dbReference type="Proteomes" id="UP000230066">
    <property type="component" value="Unassembled WGS sequence"/>
</dbReference>
<comment type="caution">
    <text evidence="1">The sequence shown here is derived from an EMBL/GenBank/DDBJ whole genome shotgun (WGS) entry which is preliminary data.</text>
</comment>
<proteinExistence type="predicted"/>
<evidence type="ECO:0000313" key="2">
    <source>
        <dbReference type="Proteomes" id="UP000230066"/>
    </source>
</evidence>
<protein>
    <submittedName>
        <fullName evidence="1">Uncharacterized protein</fullName>
    </submittedName>
</protein>
<reference evidence="1" key="1">
    <citation type="submission" date="2019-03" db="EMBL/GenBank/DDBJ databases">
        <title>Improved annotation for the trematode Fasciola hepatica.</title>
        <authorList>
            <person name="Choi Y.-J."/>
            <person name="Martin J."/>
            <person name="Mitreva M."/>
        </authorList>
    </citation>
    <scope>NUCLEOTIDE SEQUENCE [LARGE SCALE GENOMIC DNA]</scope>
</reference>
<sequence>MIKEIFTFIYSTDISSISQETQYSNLYGFGYLAHMVWCCLRAQLDCCQIVYPAHDGSDNMHFWIRGSFIDHDEVSVDNTHPQRLFHLIVRPNEMDQSCLVQLTETSQNEQKTDRLASFANSIFRNRNIGRLERGSKFQTLLNTLPQQMTQYLCLDC</sequence>
<dbReference type="AlphaFoldDB" id="A0A4E0S3A0"/>